<reference evidence="2" key="1">
    <citation type="submission" date="2020-05" db="EMBL/GenBank/DDBJ databases">
        <authorList>
            <person name="Chiriac C."/>
            <person name="Salcher M."/>
            <person name="Ghai R."/>
            <person name="Kavagutti S V."/>
        </authorList>
    </citation>
    <scope>NUCLEOTIDE SEQUENCE</scope>
</reference>
<proteinExistence type="predicted"/>
<gene>
    <name evidence="2" type="ORF">UFOVP1279_26</name>
</gene>
<organism evidence="2">
    <name type="scientific">uncultured Caudovirales phage</name>
    <dbReference type="NCBI Taxonomy" id="2100421"/>
    <lineage>
        <taxon>Viruses</taxon>
        <taxon>Duplodnaviria</taxon>
        <taxon>Heunggongvirae</taxon>
        <taxon>Uroviricota</taxon>
        <taxon>Caudoviricetes</taxon>
        <taxon>Peduoviridae</taxon>
        <taxon>Maltschvirus</taxon>
        <taxon>Maltschvirus maltsch</taxon>
    </lineage>
</organism>
<dbReference type="CDD" id="cd00085">
    <property type="entry name" value="HNHc"/>
    <property type="match status" value="1"/>
</dbReference>
<sequence length="86" mass="9844">MQADHVMPRSQGGQSVVENGMPLCDECHRAKTEHRVLVKKSWLDADQLEYLETVGWVWWDSTGEVYGHGRKSFAQENGERQDGNIQ</sequence>
<dbReference type="EMBL" id="LR797224">
    <property type="protein sequence ID" value="CAB4195072.1"/>
    <property type="molecule type" value="Genomic_DNA"/>
</dbReference>
<evidence type="ECO:0000259" key="1">
    <source>
        <dbReference type="Pfam" id="PF01844"/>
    </source>
</evidence>
<dbReference type="Pfam" id="PF01844">
    <property type="entry name" value="HNH"/>
    <property type="match status" value="1"/>
</dbReference>
<dbReference type="InterPro" id="IPR003615">
    <property type="entry name" value="HNH_nuc"/>
</dbReference>
<dbReference type="GO" id="GO:0004519">
    <property type="term" value="F:endonuclease activity"/>
    <property type="evidence" value="ECO:0007669"/>
    <property type="project" value="InterPro"/>
</dbReference>
<evidence type="ECO:0000313" key="2">
    <source>
        <dbReference type="EMBL" id="CAB4195072.1"/>
    </source>
</evidence>
<dbReference type="GO" id="GO:0008270">
    <property type="term" value="F:zinc ion binding"/>
    <property type="evidence" value="ECO:0007669"/>
    <property type="project" value="InterPro"/>
</dbReference>
<accession>A0A6J5RGE7</accession>
<protein>
    <submittedName>
        <fullName evidence="2">HNHc domain containing protein</fullName>
    </submittedName>
</protein>
<name>A0A6J5RGE7_9CAUD</name>
<feature type="domain" description="HNH" evidence="1">
    <location>
        <begin position="2"/>
        <end position="32"/>
    </location>
</feature>
<dbReference type="InterPro" id="IPR002711">
    <property type="entry name" value="HNH"/>
</dbReference>
<dbReference type="GO" id="GO:0003676">
    <property type="term" value="F:nucleic acid binding"/>
    <property type="evidence" value="ECO:0007669"/>
    <property type="project" value="InterPro"/>
</dbReference>
<dbReference type="Gene3D" id="1.10.30.50">
    <property type="match status" value="1"/>
</dbReference>